<dbReference type="AlphaFoldDB" id="A0A9N7G779"/>
<dbReference type="EMBL" id="CP006959">
    <property type="protein sequence ID" value="AJK51259.1"/>
    <property type="molecule type" value="Genomic_DNA"/>
</dbReference>
<comment type="subunit">
    <text evidence="4">Heterodimer of an alpha and a beta chain.</text>
</comment>
<comment type="cofactor">
    <cofactor evidence="1 4">
        <name>thiamine diphosphate</name>
        <dbReference type="ChEBI" id="CHEBI:58937"/>
    </cofactor>
</comment>
<dbReference type="Gene3D" id="3.40.50.970">
    <property type="match status" value="1"/>
</dbReference>
<dbReference type="PANTHER" id="PTHR43380:SF1">
    <property type="entry name" value="2-OXOISOVALERATE DEHYDROGENASE SUBUNIT ALPHA, MITOCHONDRIAL"/>
    <property type="match status" value="1"/>
</dbReference>
<dbReference type="InterPro" id="IPR050771">
    <property type="entry name" value="Alpha-ketoacid_DH_E1_comp"/>
</dbReference>
<dbReference type="InterPro" id="IPR001017">
    <property type="entry name" value="DH_E1"/>
</dbReference>
<dbReference type="InterPro" id="IPR017596">
    <property type="entry name" value="PdhA/BkdA"/>
</dbReference>
<evidence type="ECO:0000313" key="6">
    <source>
        <dbReference type="EMBL" id="AJK51259.1"/>
    </source>
</evidence>
<comment type="function">
    <text evidence="4">The pyruvate dehydrogenase complex catalyzes the overall conversion of pyruvate to acetyl-CoA and CO(2). It contains multiple copies of three enzymatic components: pyruvate dehydrogenase (E1), dihydrolipoamide acetyltransferase (E2) and lipoamide dehydrogenase (E3).</text>
</comment>
<keyword evidence="2 4" id="KW-0560">Oxidoreductase</keyword>
<dbReference type="GO" id="GO:0004739">
    <property type="term" value="F:pyruvate dehydrogenase (acetyl-transferring) activity"/>
    <property type="evidence" value="ECO:0007669"/>
    <property type="project" value="UniProtKB-UniRule"/>
</dbReference>
<name>A0A9N7G779_MYCCC</name>
<dbReference type="EC" id="1.2.4.1" evidence="4"/>
<keyword evidence="3 4" id="KW-0786">Thiamine pyrophosphate</keyword>
<evidence type="ECO:0000259" key="5">
    <source>
        <dbReference type="Pfam" id="PF00676"/>
    </source>
</evidence>
<keyword evidence="4 6" id="KW-0670">Pyruvate</keyword>
<evidence type="ECO:0000256" key="4">
    <source>
        <dbReference type="RuleBase" id="RU366007"/>
    </source>
</evidence>
<dbReference type="Proteomes" id="UP000031910">
    <property type="component" value="Chromosome"/>
</dbReference>
<accession>A0A9N7G779</accession>
<evidence type="ECO:0000256" key="2">
    <source>
        <dbReference type="ARBA" id="ARBA00023002"/>
    </source>
</evidence>
<gene>
    <name evidence="6" type="ORF">MCCG_0277</name>
</gene>
<evidence type="ECO:0000313" key="7">
    <source>
        <dbReference type="Proteomes" id="UP000031910"/>
    </source>
</evidence>
<dbReference type="SUPFAM" id="SSF52518">
    <property type="entry name" value="Thiamin diphosphate-binding fold (THDP-binding)"/>
    <property type="match status" value="1"/>
</dbReference>
<evidence type="ECO:0000256" key="1">
    <source>
        <dbReference type="ARBA" id="ARBA00001964"/>
    </source>
</evidence>
<dbReference type="GO" id="GO:0009083">
    <property type="term" value="P:branched-chain amino acid catabolic process"/>
    <property type="evidence" value="ECO:0007669"/>
    <property type="project" value="TreeGrafter"/>
</dbReference>
<feature type="domain" description="Dehydrogenase E1 component" evidence="5">
    <location>
        <begin position="64"/>
        <end position="351"/>
    </location>
</feature>
<organism evidence="6 7">
    <name type="scientific">Mycoplasma capricolum subsp. capripneumoniae 87001</name>
    <dbReference type="NCBI Taxonomy" id="1124992"/>
    <lineage>
        <taxon>Bacteria</taxon>
        <taxon>Bacillati</taxon>
        <taxon>Mycoplasmatota</taxon>
        <taxon>Mollicutes</taxon>
        <taxon>Mycoplasmataceae</taxon>
        <taxon>Mycoplasma</taxon>
    </lineage>
</organism>
<proteinExistence type="predicted"/>
<dbReference type="Pfam" id="PF00676">
    <property type="entry name" value="E1_dh"/>
    <property type="match status" value="1"/>
</dbReference>
<keyword evidence="7" id="KW-1185">Reference proteome</keyword>
<dbReference type="KEGG" id="mcai:MCCG_0277"/>
<dbReference type="CDD" id="cd02000">
    <property type="entry name" value="TPP_E1_PDC_ADC_BCADC"/>
    <property type="match status" value="1"/>
</dbReference>
<reference evidence="6 7" key="1">
    <citation type="submission" date="2013-12" db="EMBL/GenBank/DDBJ databases">
        <authorList>
            <person name="Wang R."/>
            <person name="Li Y."/>
            <person name="Zheng H."/>
            <person name="Xin J."/>
        </authorList>
    </citation>
    <scope>NUCLEOTIDE SEQUENCE [LARGE SCALE GENOMIC DNA]</scope>
    <source>
        <strain evidence="6 7">87001</strain>
    </source>
</reference>
<evidence type="ECO:0000256" key="3">
    <source>
        <dbReference type="ARBA" id="ARBA00023052"/>
    </source>
</evidence>
<comment type="catalytic activity">
    <reaction evidence="4">
        <text>N(6)-[(R)-lipoyl]-L-lysyl-[protein] + pyruvate + H(+) = N(6)-[(R)-S(8)-acetyldihydrolipoyl]-L-lysyl-[protein] + CO2</text>
        <dbReference type="Rhea" id="RHEA:19189"/>
        <dbReference type="Rhea" id="RHEA-COMP:10474"/>
        <dbReference type="Rhea" id="RHEA-COMP:10478"/>
        <dbReference type="ChEBI" id="CHEBI:15361"/>
        <dbReference type="ChEBI" id="CHEBI:15378"/>
        <dbReference type="ChEBI" id="CHEBI:16526"/>
        <dbReference type="ChEBI" id="CHEBI:83099"/>
        <dbReference type="ChEBI" id="CHEBI:83111"/>
        <dbReference type="EC" id="1.2.4.1"/>
    </reaction>
</comment>
<sequence>MISPTYYSKTNKIKNKIERIIKMTYLGKFDPLKNEKVCVLDKDGKVINPKLMPKISDQEILEAYKIMNLSRRQDIYQNTMQRQGRLLSFLSSTGQEACEVAYINALNKKTDHFVSGYRNNAAWLAMGQLVRNIMLYWIGNEAGGKAPEGVNCLPPNIVIGSQYSQATGIAFADKYRKTGGVVVTTTGDGGSSEGETYEAINFAKLHEVPCIFVIENNKWAISTARSEQTKSINFAVKGIATGIPSIIVDGNDYLACIGVFKEVVEYARKGNGPVLVECDTYRLGAHSSSDNPDVYRPKGEFEEMAKFDPLIRLKQYLIDKKLWSDEQQAQLEAEQDKFIADEFAWVEQNKNYDLIDIFKYQYDKMDIFLEEQYKEAKEFFEKYPESKEGGHH</sequence>
<protein>
    <recommendedName>
        <fullName evidence="4">Pyruvate dehydrogenase E1 component subunit alpha</fullName>
        <ecNumber evidence="4">1.2.4.1</ecNumber>
    </recommendedName>
</protein>
<dbReference type="NCBIfam" id="TIGR03181">
    <property type="entry name" value="PDH_E1_alph_x"/>
    <property type="match status" value="1"/>
</dbReference>
<dbReference type="InterPro" id="IPR029061">
    <property type="entry name" value="THDP-binding"/>
</dbReference>
<dbReference type="PANTHER" id="PTHR43380">
    <property type="entry name" value="2-OXOISOVALERATE DEHYDROGENASE SUBUNIT ALPHA, MITOCHONDRIAL"/>
    <property type="match status" value="1"/>
</dbReference>